<evidence type="ECO:0000256" key="1">
    <source>
        <dbReference type="SAM" id="MobiDB-lite"/>
    </source>
</evidence>
<evidence type="ECO:0000313" key="3">
    <source>
        <dbReference type="Proteomes" id="UP000266723"/>
    </source>
</evidence>
<proteinExistence type="predicted"/>
<protein>
    <submittedName>
        <fullName evidence="2">Uncharacterized protein</fullName>
    </submittedName>
</protein>
<dbReference type="EMBL" id="QGKV02002055">
    <property type="protein sequence ID" value="KAF3496677.1"/>
    <property type="molecule type" value="Genomic_DNA"/>
</dbReference>
<feature type="compositionally biased region" description="Basic and acidic residues" evidence="1">
    <location>
        <begin position="11"/>
        <end position="20"/>
    </location>
</feature>
<sequence>MSAPAANDVVSFKDREPADRAKPHNDFLVIELTIQDIDVARVLPDARPILYTKAPSKEWRSICAPLRKDPARYS</sequence>
<comment type="caution">
    <text evidence="2">The sequence shown here is derived from an EMBL/GenBank/DDBJ whole genome shotgun (WGS) entry which is preliminary data.</text>
</comment>
<evidence type="ECO:0000313" key="2">
    <source>
        <dbReference type="EMBL" id="KAF3496677.1"/>
    </source>
</evidence>
<keyword evidence="3" id="KW-1185">Reference proteome</keyword>
<reference evidence="2 3" key="1">
    <citation type="journal article" date="2020" name="BMC Genomics">
        <title>Intraspecific diversification of the crop wild relative Brassica cretica Lam. using demographic model selection.</title>
        <authorList>
            <person name="Kioukis A."/>
            <person name="Michalopoulou V.A."/>
            <person name="Briers L."/>
            <person name="Pirintsos S."/>
            <person name="Studholme D.J."/>
            <person name="Pavlidis P."/>
            <person name="Sarris P.F."/>
        </authorList>
    </citation>
    <scope>NUCLEOTIDE SEQUENCE [LARGE SCALE GENOMIC DNA]</scope>
    <source>
        <strain evidence="3">cv. PFS-1207/04</strain>
    </source>
</reference>
<gene>
    <name evidence="2" type="ORF">DY000_02053618</name>
</gene>
<dbReference type="Proteomes" id="UP000266723">
    <property type="component" value="Unassembled WGS sequence"/>
</dbReference>
<name>A0ABQ7AFP9_BRACR</name>
<accession>A0ABQ7AFP9</accession>
<organism evidence="2 3">
    <name type="scientific">Brassica cretica</name>
    <name type="common">Mustard</name>
    <dbReference type="NCBI Taxonomy" id="69181"/>
    <lineage>
        <taxon>Eukaryota</taxon>
        <taxon>Viridiplantae</taxon>
        <taxon>Streptophyta</taxon>
        <taxon>Embryophyta</taxon>
        <taxon>Tracheophyta</taxon>
        <taxon>Spermatophyta</taxon>
        <taxon>Magnoliopsida</taxon>
        <taxon>eudicotyledons</taxon>
        <taxon>Gunneridae</taxon>
        <taxon>Pentapetalae</taxon>
        <taxon>rosids</taxon>
        <taxon>malvids</taxon>
        <taxon>Brassicales</taxon>
        <taxon>Brassicaceae</taxon>
        <taxon>Brassiceae</taxon>
        <taxon>Brassica</taxon>
    </lineage>
</organism>
<feature type="region of interest" description="Disordered" evidence="1">
    <location>
        <begin position="1"/>
        <end position="20"/>
    </location>
</feature>